<proteinExistence type="predicted"/>
<evidence type="ECO:0000256" key="1">
    <source>
        <dbReference type="SAM" id="Phobius"/>
    </source>
</evidence>
<comment type="caution">
    <text evidence="2">The sequence shown here is derived from an EMBL/GenBank/DDBJ whole genome shotgun (WGS) entry which is preliminary data.</text>
</comment>
<dbReference type="EMBL" id="QDKL01000002">
    <property type="protein sequence ID" value="RZF22167.1"/>
    <property type="molecule type" value="Genomic_DNA"/>
</dbReference>
<feature type="transmembrane region" description="Helical" evidence="1">
    <location>
        <begin position="47"/>
        <end position="69"/>
    </location>
</feature>
<organism evidence="2 3">
    <name type="scientific">Halobacteriovorax vibrionivorans</name>
    <dbReference type="NCBI Taxonomy" id="2152716"/>
    <lineage>
        <taxon>Bacteria</taxon>
        <taxon>Pseudomonadati</taxon>
        <taxon>Bdellovibrionota</taxon>
        <taxon>Bacteriovoracia</taxon>
        <taxon>Bacteriovoracales</taxon>
        <taxon>Halobacteriovoraceae</taxon>
        <taxon>Halobacteriovorax</taxon>
    </lineage>
</organism>
<keyword evidence="3" id="KW-1185">Reference proteome</keyword>
<keyword evidence="1" id="KW-0812">Transmembrane</keyword>
<feature type="transmembrane region" description="Helical" evidence="1">
    <location>
        <begin position="6"/>
        <end position="26"/>
    </location>
</feature>
<feature type="transmembrane region" description="Helical" evidence="1">
    <location>
        <begin position="75"/>
        <end position="93"/>
    </location>
</feature>
<keyword evidence="1" id="KW-0472">Membrane</keyword>
<keyword evidence="1" id="KW-1133">Transmembrane helix</keyword>
<evidence type="ECO:0000313" key="2">
    <source>
        <dbReference type="EMBL" id="RZF22167.1"/>
    </source>
</evidence>
<name>A0ABY0IHT6_9BACT</name>
<accession>A0ABY0IHT6</accession>
<evidence type="ECO:0000313" key="3">
    <source>
        <dbReference type="Proteomes" id="UP000443582"/>
    </source>
</evidence>
<sequence>MLHSKAGWSPVLASASVGLIGSFLPVNSNMRAAIYSGSFAGMCSSELVSNYWEIFGISLIGAVIYLYSLKLFQGFGGKLGTIAFVSVALFYLIKGSII</sequence>
<protein>
    <submittedName>
        <fullName evidence="2">Uncharacterized protein</fullName>
    </submittedName>
</protein>
<reference evidence="3" key="1">
    <citation type="journal article" date="2019" name="Int. J. Syst. Evol. Microbiol.">
        <title>Halobacteriovorax valvorus sp. nov., a novel prokaryotic predator isolated from coastal seawater of China.</title>
        <authorList>
            <person name="Chen M.-X."/>
        </authorList>
    </citation>
    <scope>NUCLEOTIDE SEQUENCE [LARGE SCALE GENOMIC DNA]</scope>
    <source>
        <strain evidence="3">BL9</strain>
    </source>
</reference>
<dbReference type="Proteomes" id="UP000443582">
    <property type="component" value="Unassembled WGS sequence"/>
</dbReference>
<gene>
    <name evidence="2" type="ORF">DAY19_07510</name>
</gene>